<dbReference type="InterPro" id="IPR001482">
    <property type="entry name" value="T2SS/T4SS_dom"/>
</dbReference>
<gene>
    <name evidence="3" type="ORF">GCM10022222_45980</name>
</gene>
<dbReference type="SUPFAM" id="SSF52540">
    <property type="entry name" value="P-loop containing nucleoside triphosphate hydrolases"/>
    <property type="match status" value="1"/>
</dbReference>
<evidence type="ECO:0000313" key="3">
    <source>
        <dbReference type="EMBL" id="GAA3557120.1"/>
    </source>
</evidence>
<keyword evidence="4" id="KW-1185">Reference proteome</keyword>
<dbReference type="InterPro" id="IPR050921">
    <property type="entry name" value="T4SS_GSP_E_ATPase"/>
</dbReference>
<dbReference type="InterPro" id="IPR027417">
    <property type="entry name" value="P-loop_NTPase"/>
</dbReference>
<evidence type="ECO:0000256" key="1">
    <source>
        <dbReference type="ARBA" id="ARBA00006611"/>
    </source>
</evidence>
<dbReference type="EMBL" id="BAAAZN010000009">
    <property type="protein sequence ID" value="GAA3557120.1"/>
    <property type="molecule type" value="Genomic_DNA"/>
</dbReference>
<dbReference type="InterPro" id="IPR022399">
    <property type="entry name" value="TadA-like_ATPase"/>
</dbReference>
<accession>A0ABP6WWJ8</accession>
<dbReference type="NCBIfam" id="TIGR03819">
    <property type="entry name" value="heli_sec_ATPase"/>
    <property type="match status" value="1"/>
</dbReference>
<sequence>MTTEFVERVRHRLAGQSRGADPITLAEAVRAEAGGALSHDAVLDAVRQAQDEFLGVGPLATLLDDETVTDVLVTAPDEVWIDGPAGLARTAVRFADEDAVRRLAQRLALAAGRRLDDAQPYVDGWLPAPRGRLRVHAVLPPIAADGTCLSLRVLRPATYDLDALRRRRVFDEAGARILRTVVEHRLAFLVTGGTGAGKTTLLSALLGVVDPGERIVCVEDAGELRPTHPQFVSLVARPANVEGAGAVDLPELVRQALRMRPDRLVVGEVRGGEVCSLLNALNTGHEGGACTLHANSPAEVPARLEALAALGGLGREALHSQLAAAVRVVLHMRRTSVGRALTEVAVLQRYHGEVRAVAVWREGQWTARRALFTDLVRDEACA</sequence>
<organism evidence="3 4">
    <name type="scientific">Amycolatopsis ultiminotia</name>
    <dbReference type="NCBI Taxonomy" id="543629"/>
    <lineage>
        <taxon>Bacteria</taxon>
        <taxon>Bacillati</taxon>
        <taxon>Actinomycetota</taxon>
        <taxon>Actinomycetes</taxon>
        <taxon>Pseudonocardiales</taxon>
        <taxon>Pseudonocardiaceae</taxon>
        <taxon>Amycolatopsis</taxon>
    </lineage>
</organism>
<dbReference type="PANTHER" id="PTHR30486">
    <property type="entry name" value="TWITCHING MOTILITY PROTEIN PILT"/>
    <property type="match status" value="1"/>
</dbReference>
<comment type="similarity">
    <text evidence="1">Belongs to the GSP E family.</text>
</comment>
<dbReference type="CDD" id="cd01130">
    <property type="entry name" value="VirB11-like_ATPase"/>
    <property type="match status" value="1"/>
</dbReference>
<evidence type="ECO:0000313" key="4">
    <source>
        <dbReference type="Proteomes" id="UP001500689"/>
    </source>
</evidence>
<protein>
    <submittedName>
        <fullName evidence="3">TadA family conjugal transfer-associated ATPase</fullName>
    </submittedName>
</protein>
<comment type="caution">
    <text evidence="3">The sequence shown here is derived from an EMBL/GenBank/DDBJ whole genome shotgun (WGS) entry which is preliminary data.</text>
</comment>
<dbReference type="Proteomes" id="UP001500689">
    <property type="component" value="Unassembled WGS sequence"/>
</dbReference>
<feature type="domain" description="Bacterial type II secretion system protein E" evidence="2">
    <location>
        <begin position="56"/>
        <end position="332"/>
    </location>
</feature>
<dbReference type="RefSeq" id="WP_344863045.1">
    <property type="nucleotide sequence ID" value="NZ_BAAAZN010000009.1"/>
</dbReference>
<reference evidence="4" key="1">
    <citation type="journal article" date="2019" name="Int. J. Syst. Evol. Microbiol.">
        <title>The Global Catalogue of Microorganisms (GCM) 10K type strain sequencing project: providing services to taxonomists for standard genome sequencing and annotation.</title>
        <authorList>
            <consortium name="The Broad Institute Genomics Platform"/>
            <consortium name="The Broad Institute Genome Sequencing Center for Infectious Disease"/>
            <person name="Wu L."/>
            <person name="Ma J."/>
        </authorList>
    </citation>
    <scope>NUCLEOTIDE SEQUENCE [LARGE SCALE GENOMIC DNA]</scope>
    <source>
        <strain evidence="4">JCM 16898</strain>
    </source>
</reference>
<dbReference type="PANTHER" id="PTHR30486:SF6">
    <property type="entry name" value="TYPE IV PILUS RETRACTATION ATPASE PILT"/>
    <property type="match status" value="1"/>
</dbReference>
<proteinExistence type="inferred from homology"/>
<dbReference type="Pfam" id="PF00437">
    <property type="entry name" value="T2SSE"/>
    <property type="match status" value="1"/>
</dbReference>
<dbReference type="Gene3D" id="3.30.450.380">
    <property type="match status" value="1"/>
</dbReference>
<name>A0ABP6WWJ8_9PSEU</name>
<dbReference type="Gene3D" id="3.40.50.300">
    <property type="entry name" value="P-loop containing nucleotide triphosphate hydrolases"/>
    <property type="match status" value="1"/>
</dbReference>
<evidence type="ECO:0000259" key="2">
    <source>
        <dbReference type="Pfam" id="PF00437"/>
    </source>
</evidence>